<name>A0A6J7RDL7_9ZZZZ</name>
<dbReference type="EMBL" id="CAEZZP010000011">
    <property type="protein sequence ID" value="CAB4764252.1"/>
    <property type="molecule type" value="Genomic_DNA"/>
</dbReference>
<dbReference type="InterPro" id="IPR003488">
    <property type="entry name" value="DprA"/>
</dbReference>
<evidence type="ECO:0000259" key="2">
    <source>
        <dbReference type="Pfam" id="PF02481"/>
    </source>
</evidence>
<dbReference type="EMBL" id="CAFBPS010000032">
    <property type="protein sequence ID" value="CAB5026708.1"/>
    <property type="molecule type" value="Genomic_DNA"/>
</dbReference>
<feature type="domain" description="Smf/DprA SLOG" evidence="2">
    <location>
        <begin position="99"/>
        <end position="311"/>
    </location>
</feature>
<dbReference type="Gene3D" id="3.40.50.450">
    <property type="match status" value="1"/>
</dbReference>
<organism evidence="8">
    <name type="scientific">freshwater metagenome</name>
    <dbReference type="NCBI Taxonomy" id="449393"/>
    <lineage>
        <taxon>unclassified sequences</taxon>
        <taxon>metagenomes</taxon>
        <taxon>ecological metagenomes</taxon>
    </lineage>
</organism>
<reference evidence="8" key="1">
    <citation type="submission" date="2020-05" db="EMBL/GenBank/DDBJ databases">
        <authorList>
            <person name="Chiriac C."/>
            <person name="Salcher M."/>
            <person name="Ghai R."/>
            <person name="Kavagutti S V."/>
        </authorList>
    </citation>
    <scope>NUCLEOTIDE SEQUENCE</scope>
</reference>
<protein>
    <submittedName>
        <fullName evidence="8">Unannotated protein</fullName>
    </submittedName>
</protein>
<dbReference type="InterPro" id="IPR057666">
    <property type="entry name" value="DrpA_SLOG"/>
</dbReference>
<dbReference type="Pfam" id="PF02481">
    <property type="entry name" value="DNA_processg_A"/>
    <property type="match status" value="1"/>
</dbReference>
<dbReference type="EMBL" id="CAFAAL010000004">
    <property type="protein sequence ID" value="CAB4792160.1"/>
    <property type="molecule type" value="Genomic_DNA"/>
</dbReference>
<dbReference type="AlphaFoldDB" id="A0A6J7RDL7"/>
<comment type="similarity">
    <text evidence="1">Belongs to the DprA/Smf family.</text>
</comment>
<evidence type="ECO:0000313" key="6">
    <source>
        <dbReference type="EMBL" id="CAB4859161.1"/>
    </source>
</evidence>
<dbReference type="GO" id="GO:0009294">
    <property type="term" value="P:DNA-mediated transformation"/>
    <property type="evidence" value="ECO:0007669"/>
    <property type="project" value="InterPro"/>
</dbReference>
<evidence type="ECO:0000313" key="8">
    <source>
        <dbReference type="EMBL" id="CAB5026708.1"/>
    </source>
</evidence>
<evidence type="ECO:0000313" key="3">
    <source>
        <dbReference type="EMBL" id="CAB4722509.1"/>
    </source>
</evidence>
<dbReference type="EMBL" id="CAEZYH010000048">
    <property type="protein sequence ID" value="CAB4722509.1"/>
    <property type="molecule type" value="Genomic_DNA"/>
</dbReference>
<dbReference type="PANTHER" id="PTHR43022:SF1">
    <property type="entry name" value="PROTEIN SMF"/>
    <property type="match status" value="1"/>
</dbReference>
<dbReference type="EMBL" id="CAFBMF010000012">
    <property type="protein sequence ID" value="CAB4890832.1"/>
    <property type="molecule type" value="Genomic_DNA"/>
</dbReference>
<evidence type="ECO:0000313" key="5">
    <source>
        <dbReference type="EMBL" id="CAB4792160.1"/>
    </source>
</evidence>
<evidence type="ECO:0000313" key="4">
    <source>
        <dbReference type="EMBL" id="CAB4764252.1"/>
    </source>
</evidence>
<dbReference type="SUPFAM" id="SSF102405">
    <property type="entry name" value="MCP/YpsA-like"/>
    <property type="match status" value="1"/>
</dbReference>
<dbReference type="EMBL" id="CAFBLJ010000011">
    <property type="protein sequence ID" value="CAB4859161.1"/>
    <property type="molecule type" value="Genomic_DNA"/>
</dbReference>
<evidence type="ECO:0000313" key="7">
    <source>
        <dbReference type="EMBL" id="CAB4890832.1"/>
    </source>
</evidence>
<dbReference type="PANTHER" id="PTHR43022">
    <property type="entry name" value="PROTEIN SMF"/>
    <property type="match status" value="1"/>
</dbReference>
<gene>
    <name evidence="3" type="ORF">UFOPK2658_01144</name>
    <name evidence="4" type="ORF">UFOPK2880_00325</name>
    <name evidence="5" type="ORF">UFOPK3004_00100</name>
    <name evidence="6" type="ORF">UFOPK3304_00352</name>
    <name evidence="7" type="ORF">UFOPK3494_00339</name>
    <name evidence="8" type="ORF">UFOPK4134_00624</name>
</gene>
<proteinExistence type="inferred from homology"/>
<sequence length="390" mass="42047">MPIDSQKEIATRLALLPWMTPKRIRTLLSLGEPGAVTAVLREWSTAHHAPLVDIPPNIHALLTTRCSKTVARLLGDVWCEAIGDSRELAESLSTMELHIIGRGEYPQLLNDDQNAPPLLYSRGDLDLLNRRRVGIVGTRNATEHGRTTAYKFGKVLSQNGVAVVSGLARGIDAAAHRGALSAHSESSINAGPVAVVATGLDVVYPREHHGLWKEVGEQGLLLSENPPGTGPLPYRFPLRNRIIAALSEVLLVVESRLDGGSLITVREALDRGVTVMAVPGATSTKAAQGTNMLIRDGALVAIEPDDVLMALGLDTRRQVPSFDSRQPPPWPDSEVLDLITSDPLTLNDVARLADEKLAMSFGDVAVSLGRLEAHGWLMCTAGWFERIGAR</sequence>
<dbReference type="NCBIfam" id="TIGR00732">
    <property type="entry name" value="dprA"/>
    <property type="match status" value="1"/>
</dbReference>
<evidence type="ECO:0000256" key="1">
    <source>
        <dbReference type="ARBA" id="ARBA00006525"/>
    </source>
</evidence>
<accession>A0A6J7RDL7</accession>